<dbReference type="InterPro" id="IPR017853">
    <property type="entry name" value="GH"/>
</dbReference>
<evidence type="ECO:0000256" key="5">
    <source>
        <dbReference type="ARBA" id="ARBA00022801"/>
    </source>
</evidence>
<evidence type="ECO:0000313" key="9">
    <source>
        <dbReference type="Proteomes" id="UP000654345"/>
    </source>
</evidence>
<evidence type="ECO:0000256" key="2">
    <source>
        <dbReference type="ARBA" id="ARBA00007951"/>
    </source>
</evidence>
<feature type="domain" description="Glycoside hydrolase family 29 N-terminal" evidence="7">
    <location>
        <begin position="14"/>
        <end position="337"/>
    </location>
</feature>
<dbReference type="PIRSF" id="PIRSF001092">
    <property type="entry name" value="Alpha-L-fucosidase"/>
    <property type="match status" value="1"/>
</dbReference>
<keyword evidence="6" id="KW-0326">Glycosidase</keyword>
<proteinExistence type="inferred from homology"/>
<evidence type="ECO:0000256" key="3">
    <source>
        <dbReference type="ARBA" id="ARBA00012662"/>
    </source>
</evidence>
<dbReference type="SMART" id="SM00812">
    <property type="entry name" value="Alpha_L_fucos"/>
    <property type="match status" value="1"/>
</dbReference>
<evidence type="ECO:0000256" key="1">
    <source>
        <dbReference type="ARBA" id="ARBA00004071"/>
    </source>
</evidence>
<name>A0ABQ3V3X7_9CHLR</name>
<dbReference type="EMBL" id="BNJG01000003">
    <property type="protein sequence ID" value="GHO59662.1"/>
    <property type="molecule type" value="Genomic_DNA"/>
</dbReference>
<dbReference type="PANTHER" id="PTHR10030">
    <property type="entry name" value="ALPHA-L-FUCOSIDASE"/>
    <property type="match status" value="1"/>
</dbReference>
<dbReference type="PANTHER" id="PTHR10030:SF37">
    <property type="entry name" value="ALPHA-L-FUCOSIDASE-RELATED"/>
    <property type="match status" value="1"/>
</dbReference>
<evidence type="ECO:0000256" key="6">
    <source>
        <dbReference type="ARBA" id="ARBA00023295"/>
    </source>
</evidence>
<dbReference type="RefSeq" id="WP_201375829.1">
    <property type="nucleotide sequence ID" value="NZ_BNJG01000003.1"/>
</dbReference>
<sequence length="441" mass="50539">MTTIDASTNQAVVPERARWFTHDRFGLFIHWGIYSAIARYGRGGLAEWSKSMDQISEEEYQTYFETFDPDLYNPSTWAKIAKAAGMKYAVITTKHHDGFCLWDTQLTDYKATNTPAGRDLIREWVEAFRAEGLRVGFYYSLIDWHHPHFPLDGFHPRREDQAVRTESRDISIYLEYLRGQVRELLTNYGPIDVMWFDFSYPESDWGWAKGKGRDDWQSDQLLELVRQLRPDILLNNRLDLPAAADFVTPEQVQPRGWIEVDGRRVTWEACQTITSSWGYDRDNLDWKSPDLLARLLIDAVSKGGNMLLNTGPTARGEIDPRSQVILGELGAWMKRHGPAIYGASASSFAAPPDCRLTQRGDRLYVHLFSWPMTHLFLEGLAGKVRFARFLHDGSRIRFHDGTLAGSHTTPSGVTPDVLTLELPSQRPDVLIPVIELYLREE</sequence>
<dbReference type="InterPro" id="IPR000933">
    <property type="entry name" value="Glyco_hydro_29"/>
</dbReference>
<organism evidence="8 9">
    <name type="scientific">Ktedonobacter robiniae</name>
    <dbReference type="NCBI Taxonomy" id="2778365"/>
    <lineage>
        <taxon>Bacteria</taxon>
        <taxon>Bacillati</taxon>
        <taxon>Chloroflexota</taxon>
        <taxon>Ktedonobacteria</taxon>
        <taxon>Ktedonobacterales</taxon>
        <taxon>Ktedonobacteraceae</taxon>
        <taxon>Ktedonobacter</taxon>
    </lineage>
</organism>
<accession>A0ABQ3V3X7</accession>
<dbReference type="Gene3D" id="3.20.20.80">
    <property type="entry name" value="Glycosidases"/>
    <property type="match status" value="1"/>
</dbReference>
<dbReference type="SUPFAM" id="SSF51445">
    <property type="entry name" value="(Trans)glycosidases"/>
    <property type="match status" value="1"/>
</dbReference>
<reference evidence="8 9" key="1">
    <citation type="journal article" date="2021" name="Int. J. Syst. Evol. Microbiol.">
        <title>Reticulibacter mediterranei gen. nov., sp. nov., within the new family Reticulibacteraceae fam. nov., and Ktedonospora formicarum gen. nov., sp. nov., Ktedonobacter robiniae sp. nov., Dictyobacter formicarum sp. nov. and Dictyobacter arantiisoli sp. nov., belonging to the class Ktedonobacteria.</title>
        <authorList>
            <person name="Yabe S."/>
            <person name="Zheng Y."/>
            <person name="Wang C.M."/>
            <person name="Sakai Y."/>
            <person name="Abe K."/>
            <person name="Yokota A."/>
            <person name="Donadio S."/>
            <person name="Cavaletti L."/>
            <person name="Monciardini P."/>
        </authorList>
    </citation>
    <scope>NUCLEOTIDE SEQUENCE [LARGE SCALE GENOMIC DNA]</scope>
    <source>
        <strain evidence="8 9">SOSP1-30</strain>
    </source>
</reference>
<evidence type="ECO:0000256" key="4">
    <source>
        <dbReference type="ARBA" id="ARBA00022729"/>
    </source>
</evidence>
<protein>
    <recommendedName>
        <fullName evidence="3">alpha-L-fucosidase</fullName>
        <ecNumber evidence="3">3.2.1.51</ecNumber>
    </recommendedName>
</protein>
<dbReference type="Pfam" id="PF01120">
    <property type="entry name" value="Alpha_L_fucos"/>
    <property type="match status" value="1"/>
</dbReference>
<keyword evidence="4" id="KW-0732">Signal</keyword>
<comment type="function">
    <text evidence="1">Alpha-L-fucosidase is responsible for hydrolyzing the alpha-1,6-linked fucose joined to the reducing-end N-acetylglucosamine of the carbohydrate moieties of glycoproteins.</text>
</comment>
<keyword evidence="5" id="KW-0378">Hydrolase</keyword>
<dbReference type="Proteomes" id="UP000654345">
    <property type="component" value="Unassembled WGS sequence"/>
</dbReference>
<evidence type="ECO:0000313" key="8">
    <source>
        <dbReference type="EMBL" id="GHO59662.1"/>
    </source>
</evidence>
<evidence type="ECO:0000259" key="7">
    <source>
        <dbReference type="Pfam" id="PF01120"/>
    </source>
</evidence>
<keyword evidence="9" id="KW-1185">Reference proteome</keyword>
<comment type="similarity">
    <text evidence="2">Belongs to the glycosyl hydrolase 29 family.</text>
</comment>
<dbReference type="InterPro" id="IPR057739">
    <property type="entry name" value="Glyco_hydro_29_N"/>
</dbReference>
<dbReference type="EC" id="3.2.1.51" evidence="3"/>
<dbReference type="PRINTS" id="PR00741">
    <property type="entry name" value="GLHYDRLASE29"/>
</dbReference>
<comment type="caution">
    <text evidence="8">The sequence shown here is derived from an EMBL/GenBank/DDBJ whole genome shotgun (WGS) entry which is preliminary data.</text>
</comment>
<gene>
    <name evidence="8" type="ORF">KSB_81370</name>
</gene>
<dbReference type="InterPro" id="IPR016286">
    <property type="entry name" value="FUC_metazoa-typ"/>
</dbReference>